<dbReference type="Proteomes" id="UP001497602">
    <property type="component" value="Unassembled WGS sequence"/>
</dbReference>
<organism evidence="1 2">
    <name type="scientific">Tenacibaculum vairaonense</name>
    <dbReference type="NCBI Taxonomy" id="3137860"/>
    <lineage>
        <taxon>Bacteria</taxon>
        <taxon>Pseudomonadati</taxon>
        <taxon>Bacteroidota</taxon>
        <taxon>Flavobacteriia</taxon>
        <taxon>Flavobacteriales</taxon>
        <taxon>Flavobacteriaceae</taxon>
        <taxon>Tenacibaculum</taxon>
    </lineage>
</organism>
<evidence type="ECO:0000313" key="2">
    <source>
        <dbReference type="Proteomes" id="UP001497602"/>
    </source>
</evidence>
<accession>A0ABM9PQG1</accession>
<protein>
    <recommendedName>
        <fullName evidence="3">Tfp pilus assembly protein PilO</fullName>
    </recommendedName>
</protein>
<dbReference type="EMBL" id="CAXJRC010000042">
    <property type="protein sequence ID" value="CAL2107991.1"/>
    <property type="molecule type" value="Genomic_DNA"/>
</dbReference>
<evidence type="ECO:0000313" key="1">
    <source>
        <dbReference type="EMBL" id="CAL2107991.1"/>
    </source>
</evidence>
<gene>
    <name evidence="1" type="ORF">T190115A13A_50233</name>
</gene>
<dbReference type="RefSeq" id="WP_348739565.1">
    <property type="nucleotide sequence ID" value="NZ_CAXJRC010000042.1"/>
</dbReference>
<comment type="caution">
    <text evidence="1">The sequence shown here is derived from an EMBL/GenBank/DDBJ whole genome shotgun (WGS) entry which is preliminary data.</text>
</comment>
<name>A0ABM9PQG1_9FLAO</name>
<keyword evidence="2" id="KW-1185">Reference proteome</keyword>
<sequence>MSYKKKNIFLVIGIVLLAIITYSLSISKTIDYKHKLKALQKEKDGIENISTQLVTLKKESIDLDAILAQENISVTNSFQQILLKKINEYKSKNSIDIVEFNNPISVKENGANVLLYPFVIRGDFNSLLSFLNFIEQQGLGEIKNFKFIKKKNFARKREFLLLELYIKKIVTES</sequence>
<reference evidence="1 2" key="1">
    <citation type="submission" date="2024-05" db="EMBL/GenBank/DDBJ databases">
        <authorList>
            <person name="Duchaud E."/>
        </authorList>
    </citation>
    <scope>NUCLEOTIDE SEQUENCE [LARGE SCALE GENOMIC DNA]</scope>
    <source>
        <strain evidence="1">Ena-SAMPLE-TAB-13-05-2024-13:56:06:370-140305</strain>
    </source>
</reference>
<proteinExistence type="predicted"/>
<evidence type="ECO:0008006" key="3">
    <source>
        <dbReference type="Google" id="ProtNLM"/>
    </source>
</evidence>